<dbReference type="CDD" id="cd17716">
    <property type="entry name" value="BRCT_microcephalin_rpt1"/>
    <property type="match status" value="1"/>
</dbReference>
<sequence>MPSTVKRKKSADMPDSPPKRVTRARAKASNDGDSKVKTVRIMTPSTKVIKEKKEAVELGRAVKRKTRADDEQEEPADDPKELAKIDAAKPRARTKKSEQLTRDETKKAEDVGATKKTRGRPPKTNLVDEVKAEAPKLRTRARKTPKPEEVVTKPNGLEDEGPGPVRKTVRTRAVTGTTKIFASTTSSLPKSLAPKKKVKFEEDARDDKENMPVKLDTSAPKATGLRAKPIRKPAPTQRTARAKRAAAGKTDSNCGPQVDSAIPLSPKKVKQVAKSSSIGSEDELCGERTPKRALSQSPVKQPPSTVRKSDIIATKLDFHAGNSPSSPTKSISATVLQSPARRPPLSPFKDALKKSPRKGNLGDPFVQPALVASQSPLKSTLKSSPKRGLAPLSLKPSLFSQTPLKASLLQSPARRPGGSPVRSTATASPSRASDMVISGSSVTPSSSPQEACSSPLRLARTPGQYKVHTINKTEIETGPDSTSPDPIGQDFATSCAAMSPGVVNSQSDVHAGAEENAMIKKRSVNYSIQEPIRESTPATFEEGAVNVSELRRTTAPGPFTFAAPAFSLASPIFRCSVDESDSEDELASPQKVFLSTPLLKQGISPNESDIQGVDLSLYSNKPLPSSSERGNLIAMTPLAAQMSAWLASSPEQKTAAATMGPGQVMSQPVSISTHDSPPKASFFEDQMAVLEVQDESLVDIQTGDSEHGLGPVQSSQDSQASEEYGDENTMPVDPQLVGIDNLSQDLTVTCTPAKVFYTQPREICTVSKVPLRPAADDTPSPLKVSRKRSKSLAGSSTFTFGHQRAGTSTLAVPPLNEQGLVSDDVFNGSSGLTPVKHWPGNGDSLIETPRTLRKNAPSNVLKGAVVFVDVHTTEGEDASGIFLELLAQMGARCVRQWSWNPRTSVAATVQRPVDSEDDTTEAEASNHKVGITHVVYKDGGKRTMEKVRASKGVVHCVGVGWVLDCEREEKWLDEADYAVDTSLIPRGGHRRRKSMEPRMLANMNGNLIPAQTPAKAPAEISPTKEFLTFDTPASRRDSFTIESLAPATPTIQERSEDRDQSPLSPATPYYLSKGAQLVQQTCPPKQRQELLFPVSGRIDDHPDEGVRQRLLMARRKSLQWVPKVSSPLGRAVSYGK</sequence>
<dbReference type="PROSITE" id="PS50172">
    <property type="entry name" value="BRCT"/>
    <property type="match status" value="1"/>
</dbReference>
<dbReference type="PANTHER" id="PTHR14625:SF3">
    <property type="entry name" value="MICROCEPHALIN"/>
    <property type="match status" value="1"/>
</dbReference>
<feature type="region of interest" description="Disordered" evidence="1">
    <location>
        <begin position="1"/>
        <end position="458"/>
    </location>
</feature>
<dbReference type="SUPFAM" id="SSF52113">
    <property type="entry name" value="BRCT domain"/>
    <property type="match status" value="1"/>
</dbReference>
<dbReference type="PANTHER" id="PTHR14625">
    <property type="entry name" value="MICROCEPHALIN"/>
    <property type="match status" value="1"/>
</dbReference>
<feature type="compositionally biased region" description="Low complexity" evidence="1">
    <location>
        <begin position="422"/>
        <end position="447"/>
    </location>
</feature>
<dbReference type="EMBL" id="CAJPDS010000004">
    <property type="protein sequence ID" value="CAF9906398.1"/>
    <property type="molecule type" value="Genomic_DNA"/>
</dbReference>
<organism evidence="3 4">
    <name type="scientific">Heterodermia speciosa</name>
    <dbReference type="NCBI Taxonomy" id="116794"/>
    <lineage>
        <taxon>Eukaryota</taxon>
        <taxon>Fungi</taxon>
        <taxon>Dikarya</taxon>
        <taxon>Ascomycota</taxon>
        <taxon>Pezizomycotina</taxon>
        <taxon>Lecanoromycetes</taxon>
        <taxon>OSLEUM clade</taxon>
        <taxon>Lecanoromycetidae</taxon>
        <taxon>Caliciales</taxon>
        <taxon>Physciaceae</taxon>
        <taxon>Heterodermia</taxon>
    </lineage>
</organism>
<feature type="compositionally biased region" description="Basic and acidic residues" evidence="1">
    <location>
        <begin position="48"/>
        <end position="57"/>
    </location>
</feature>
<feature type="compositionally biased region" description="Low complexity" evidence="1">
    <location>
        <begin position="373"/>
        <end position="383"/>
    </location>
</feature>
<feature type="compositionally biased region" description="Basic and acidic residues" evidence="1">
    <location>
        <begin position="77"/>
        <end position="113"/>
    </location>
</feature>
<feature type="compositionally biased region" description="Polar residues" evidence="1">
    <location>
        <begin position="174"/>
        <end position="185"/>
    </location>
</feature>
<feature type="compositionally biased region" description="Polar residues" evidence="1">
    <location>
        <begin position="322"/>
        <end position="337"/>
    </location>
</feature>
<feature type="compositionally biased region" description="Polar residues" evidence="1">
    <location>
        <begin position="294"/>
        <end position="306"/>
    </location>
</feature>
<feature type="compositionally biased region" description="Basic and acidic residues" evidence="1">
    <location>
        <begin position="126"/>
        <end position="136"/>
    </location>
</feature>
<feature type="domain" description="BRCT" evidence="2">
    <location>
        <begin position="932"/>
        <end position="979"/>
    </location>
</feature>
<feature type="region of interest" description="Disordered" evidence="1">
    <location>
        <begin position="702"/>
        <end position="730"/>
    </location>
</feature>
<dbReference type="InterPro" id="IPR001357">
    <property type="entry name" value="BRCT_dom"/>
</dbReference>
<feature type="compositionally biased region" description="Polar residues" evidence="1">
    <location>
        <begin position="398"/>
        <end position="410"/>
    </location>
</feature>
<accession>A0A8H3I691</accession>
<feature type="region of interest" description="Disordered" evidence="1">
    <location>
        <begin position="1044"/>
        <end position="1068"/>
    </location>
</feature>
<dbReference type="OrthoDB" id="2384350at2759"/>
<protein>
    <recommendedName>
        <fullName evidence="2">BRCT domain-containing protein</fullName>
    </recommendedName>
</protein>
<feature type="compositionally biased region" description="Basic and acidic residues" evidence="1">
    <location>
        <begin position="199"/>
        <end position="211"/>
    </location>
</feature>
<reference evidence="3" key="1">
    <citation type="submission" date="2021-03" db="EMBL/GenBank/DDBJ databases">
        <authorList>
            <person name="Tagirdzhanova G."/>
        </authorList>
    </citation>
    <scope>NUCLEOTIDE SEQUENCE</scope>
</reference>
<dbReference type="InterPro" id="IPR022047">
    <property type="entry name" value="Microcephalin-like"/>
</dbReference>
<dbReference type="Gene3D" id="3.40.50.10190">
    <property type="entry name" value="BRCT domain"/>
    <property type="match status" value="1"/>
</dbReference>
<proteinExistence type="predicted"/>
<evidence type="ECO:0000259" key="2">
    <source>
        <dbReference type="PROSITE" id="PS50172"/>
    </source>
</evidence>
<evidence type="ECO:0000256" key="1">
    <source>
        <dbReference type="SAM" id="MobiDB-lite"/>
    </source>
</evidence>
<evidence type="ECO:0000313" key="4">
    <source>
        <dbReference type="Proteomes" id="UP000664521"/>
    </source>
</evidence>
<dbReference type="Proteomes" id="UP000664521">
    <property type="component" value="Unassembled WGS sequence"/>
</dbReference>
<evidence type="ECO:0000313" key="3">
    <source>
        <dbReference type="EMBL" id="CAF9906398.1"/>
    </source>
</evidence>
<dbReference type="InterPro" id="IPR036420">
    <property type="entry name" value="BRCT_dom_sf"/>
</dbReference>
<dbReference type="AlphaFoldDB" id="A0A8H3I691"/>
<name>A0A8H3I691_9LECA</name>
<gene>
    <name evidence="3" type="ORF">HETSPECPRED_006168</name>
</gene>
<dbReference type="GO" id="GO:0000278">
    <property type="term" value="P:mitotic cell cycle"/>
    <property type="evidence" value="ECO:0007669"/>
    <property type="project" value="TreeGrafter"/>
</dbReference>
<keyword evidence="4" id="KW-1185">Reference proteome</keyword>
<feature type="compositionally biased region" description="Polar residues" evidence="1">
    <location>
        <begin position="712"/>
        <end position="721"/>
    </location>
</feature>
<comment type="caution">
    <text evidence="3">The sequence shown here is derived from an EMBL/GenBank/DDBJ whole genome shotgun (WGS) entry which is preliminary data.</text>
</comment>